<proteinExistence type="predicted"/>
<accession>A0A165NLY9</accession>
<gene>
    <name evidence="2" type="ORF">EXIGLDRAFT_720010</name>
</gene>
<evidence type="ECO:0000259" key="1">
    <source>
        <dbReference type="PROSITE" id="PS50181"/>
    </source>
</evidence>
<evidence type="ECO:0000313" key="3">
    <source>
        <dbReference type="Proteomes" id="UP000077266"/>
    </source>
</evidence>
<dbReference type="InterPro" id="IPR036047">
    <property type="entry name" value="F-box-like_dom_sf"/>
</dbReference>
<dbReference type="PROSITE" id="PS50181">
    <property type="entry name" value="FBOX"/>
    <property type="match status" value="1"/>
</dbReference>
<reference evidence="2 3" key="1">
    <citation type="journal article" date="2016" name="Mol. Biol. Evol.">
        <title>Comparative Genomics of Early-Diverging Mushroom-Forming Fungi Provides Insights into the Origins of Lignocellulose Decay Capabilities.</title>
        <authorList>
            <person name="Nagy L.G."/>
            <person name="Riley R."/>
            <person name="Tritt A."/>
            <person name="Adam C."/>
            <person name="Daum C."/>
            <person name="Floudas D."/>
            <person name="Sun H."/>
            <person name="Yadav J.S."/>
            <person name="Pangilinan J."/>
            <person name="Larsson K.H."/>
            <person name="Matsuura K."/>
            <person name="Barry K."/>
            <person name="Labutti K."/>
            <person name="Kuo R."/>
            <person name="Ohm R.A."/>
            <person name="Bhattacharya S.S."/>
            <person name="Shirouzu T."/>
            <person name="Yoshinaga Y."/>
            <person name="Martin F.M."/>
            <person name="Grigoriev I.V."/>
            <person name="Hibbett D.S."/>
        </authorList>
    </citation>
    <scope>NUCLEOTIDE SEQUENCE [LARGE SCALE GENOMIC DNA]</scope>
    <source>
        <strain evidence="2 3">HHB12029</strain>
    </source>
</reference>
<evidence type="ECO:0000313" key="2">
    <source>
        <dbReference type="EMBL" id="KZW00932.1"/>
    </source>
</evidence>
<feature type="domain" description="F-box" evidence="1">
    <location>
        <begin position="22"/>
        <end position="68"/>
    </location>
</feature>
<dbReference type="InParanoid" id="A0A165NLY9"/>
<sequence>MPHCAPNSASGLRRRGVYAVQPFRLLSLPQELLTLVLAHLDHIALTKCLQTCSQLRDHIRSSMLLQCRIALGKEGLIDITDGSLSTADMVERVSRRRHNWAMLTPARMLTLLLEGDCRAYELVGGIFGKATMSFEGRVASHHLDFYTFPDGTDPSAKVHVLTHNNLGVSLRDFAIDPYQDLLVLVETEQITATPESFMVTVNLRTMSGNAQHALAKLPALEQSIQGRMNALTIHVLDDIVACFGWIHTNPHLLMWNWHQGRLLVSFALDISLGGFDDFTMLSSDMFMLTRLTPLPSLEIYRFQRDPIPREPPNLPPNPTAVLSLLLPPHRADTSYLYVGTHTGPFLTRRPDVAPFPPTRRCQTFEYDYDSACARRNRLHVISIAVRQALPGPGGVIVGVPFTMFVHNEYLLRAASQARGRSYADPEDASRFFAPGPALYSRGVPTLQWSAWGPEHTRVLADPHQPQWLRYVHGARFVRGGDVPHESGVGTRNGFVVLDFDVDFSEHKPGFAQYLQKKLVKEESVIPAGDLFANDVVSSLPYRESPRCVAESYSGYMVDEERILGLVTDTNANLSRIDAMLF</sequence>
<dbReference type="OrthoDB" id="2745718at2759"/>
<protein>
    <recommendedName>
        <fullName evidence="1">F-box domain-containing protein</fullName>
    </recommendedName>
</protein>
<dbReference type="STRING" id="1314781.A0A165NLY9"/>
<dbReference type="AlphaFoldDB" id="A0A165NLY9"/>
<organism evidence="2 3">
    <name type="scientific">Exidia glandulosa HHB12029</name>
    <dbReference type="NCBI Taxonomy" id="1314781"/>
    <lineage>
        <taxon>Eukaryota</taxon>
        <taxon>Fungi</taxon>
        <taxon>Dikarya</taxon>
        <taxon>Basidiomycota</taxon>
        <taxon>Agaricomycotina</taxon>
        <taxon>Agaricomycetes</taxon>
        <taxon>Auriculariales</taxon>
        <taxon>Exidiaceae</taxon>
        <taxon>Exidia</taxon>
    </lineage>
</organism>
<dbReference type="SUPFAM" id="SSF81383">
    <property type="entry name" value="F-box domain"/>
    <property type="match status" value="1"/>
</dbReference>
<dbReference type="Pfam" id="PF00646">
    <property type="entry name" value="F-box"/>
    <property type="match status" value="1"/>
</dbReference>
<dbReference type="EMBL" id="KV425897">
    <property type="protein sequence ID" value="KZW00932.1"/>
    <property type="molecule type" value="Genomic_DNA"/>
</dbReference>
<keyword evidence="3" id="KW-1185">Reference proteome</keyword>
<name>A0A165NLY9_EXIGL</name>
<dbReference type="InterPro" id="IPR001810">
    <property type="entry name" value="F-box_dom"/>
</dbReference>
<dbReference type="Proteomes" id="UP000077266">
    <property type="component" value="Unassembled WGS sequence"/>
</dbReference>